<sequence>MMSKQNLTQVLADYVAGSSYAQLPADVVERTKLIIFDEIACAILGRQLIAGELITRFTGSMGGTPEATVLGTKLRLPAAAAALANGTAGHADEFDGAHVTDGHPGAVVVHSTLAIAEARRVTGRDYIHSISLGYDVGTRLVASVGGAFSLRNAHHIHSDHLHSYGAAMACAKLLRLDSDGIRYAAALASGYAGGLAVVFEERRHMSKALSTGQAASGGVTAALLAASGFEGHDYVFDSKHGPLGWASADREVQLSKGLGSEFAVNGANFKFYSAGYPIHAPVEAALLIVDENKLAINDIASVTVRLTKHTADTVSNREMPSICVEDMMAVAIVHGRLGFTEAHSATAIARPEVKALRPKIRAVADEEMDRTLPHGRGAIVEIETLTGTHFRKRIDHPQGHALRGGVDWSALHGKWEDLLPNLIGKSNFKDFFIMCQSLDQLDDIGELTSILRT</sequence>
<organism evidence="4 5">
    <name type="scientific">Aquamicrobium zhengzhouense</name>
    <dbReference type="NCBI Taxonomy" id="2781738"/>
    <lineage>
        <taxon>Bacteria</taxon>
        <taxon>Pseudomonadati</taxon>
        <taxon>Pseudomonadota</taxon>
        <taxon>Alphaproteobacteria</taxon>
        <taxon>Hyphomicrobiales</taxon>
        <taxon>Phyllobacteriaceae</taxon>
        <taxon>Aquamicrobium</taxon>
    </lineage>
</organism>
<dbReference type="Pfam" id="PF19305">
    <property type="entry name" value="MmgE_PrpD_C"/>
    <property type="match status" value="1"/>
</dbReference>
<feature type="domain" description="MmgE/PrpD C-terminal" evidence="3">
    <location>
        <begin position="272"/>
        <end position="439"/>
    </location>
</feature>
<reference evidence="4 5" key="1">
    <citation type="submission" date="2020-10" db="EMBL/GenBank/DDBJ databases">
        <title>Aquamicrobium zhengzhouensis sp. nov., a exopolysaccharide producing bacterium isolated from farmland soil.</title>
        <authorList>
            <person name="Wang X."/>
        </authorList>
    </citation>
    <scope>NUCLEOTIDE SEQUENCE [LARGE SCALE GENOMIC DNA]</scope>
    <source>
        <strain evidence="5">cd-1</strain>
    </source>
</reference>
<dbReference type="InterPro" id="IPR005656">
    <property type="entry name" value="MmgE_PrpD"/>
</dbReference>
<proteinExistence type="inferred from homology"/>
<evidence type="ECO:0000256" key="1">
    <source>
        <dbReference type="ARBA" id="ARBA00006174"/>
    </source>
</evidence>
<dbReference type="InterPro" id="IPR042188">
    <property type="entry name" value="MmgE/PrpD_sf_2"/>
</dbReference>
<dbReference type="PANTHER" id="PTHR16943:SF8">
    <property type="entry name" value="2-METHYLCITRATE DEHYDRATASE"/>
    <property type="match status" value="1"/>
</dbReference>
<evidence type="ECO:0000313" key="4">
    <source>
        <dbReference type="EMBL" id="MBI1622401.1"/>
    </source>
</evidence>
<dbReference type="InterPro" id="IPR036148">
    <property type="entry name" value="MmgE/PrpD_sf"/>
</dbReference>
<protein>
    <submittedName>
        <fullName evidence="4">MmgE/PrpD family protein</fullName>
    </submittedName>
</protein>
<evidence type="ECO:0000259" key="3">
    <source>
        <dbReference type="Pfam" id="PF19305"/>
    </source>
</evidence>
<feature type="domain" description="MmgE/PrpD N-terminal" evidence="2">
    <location>
        <begin position="10"/>
        <end position="253"/>
    </location>
</feature>
<dbReference type="Pfam" id="PF03972">
    <property type="entry name" value="MmgE_PrpD_N"/>
    <property type="match status" value="1"/>
</dbReference>
<dbReference type="SUPFAM" id="SSF103378">
    <property type="entry name" value="2-methylcitrate dehydratase PrpD"/>
    <property type="match status" value="1"/>
</dbReference>
<dbReference type="EMBL" id="JADGMQ010000016">
    <property type="protein sequence ID" value="MBI1622401.1"/>
    <property type="molecule type" value="Genomic_DNA"/>
</dbReference>
<dbReference type="InterPro" id="IPR042183">
    <property type="entry name" value="MmgE/PrpD_sf_1"/>
</dbReference>
<dbReference type="InterPro" id="IPR045337">
    <property type="entry name" value="MmgE_PrpD_C"/>
</dbReference>
<comment type="similarity">
    <text evidence="1">Belongs to the PrpD family.</text>
</comment>
<accession>A0ABS0SGK1</accession>
<dbReference type="Proteomes" id="UP000601789">
    <property type="component" value="Unassembled WGS sequence"/>
</dbReference>
<gene>
    <name evidence="4" type="ORF">IOD40_17205</name>
</gene>
<comment type="caution">
    <text evidence="4">The sequence shown here is derived from an EMBL/GenBank/DDBJ whole genome shotgun (WGS) entry which is preliminary data.</text>
</comment>
<dbReference type="InterPro" id="IPR045336">
    <property type="entry name" value="MmgE_PrpD_N"/>
</dbReference>
<dbReference type="PANTHER" id="PTHR16943">
    <property type="entry name" value="2-METHYLCITRATE DEHYDRATASE-RELATED"/>
    <property type="match status" value="1"/>
</dbReference>
<keyword evidence="5" id="KW-1185">Reference proteome</keyword>
<dbReference type="Gene3D" id="1.10.4100.10">
    <property type="entry name" value="2-methylcitrate dehydratase PrpD"/>
    <property type="match status" value="1"/>
</dbReference>
<dbReference type="Gene3D" id="3.30.1330.120">
    <property type="entry name" value="2-methylcitrate dehydratase PrpD"/>
    <property type="match status" value="1"/>
</dbReference>
<evidence type="ECO:0000259" key="2">
    <source>
        <dbReference type="Pfam" id="PF03972"/>
    </source>
</evidence>
<evidence type="ECO:0000313" key="5">
    <source>
        <dbReference type="Proteomes" id="UP000601789"/>
    </source>
</evidence>
<name>A0ABS0SGK1_9HYPH</name>